<dbReference type="OrthoDB" id="2882469at2759"/>
<dbReference type="EMBL" id="JACAZI010000017">
    <property type="protein sequence ID" value="KAF7342397.1"/>
    <property type="molecule type" value="Genomic_DNA"/>
</dbReference>
<accession>A0A8H6XL11</accession>
<gene>
    <name evidence="2" type="ORF">MVEN_01828700</name>
</gene>
<evidence type="ECO:0000256" key="1">
    <source>
        <dbReference type="SAM" id="SignalP"/>
    </source>
</evidence>
<feature type="chain" id="PRO_5034455822" evidence="1">
    <location>
        <begin position="21"/>
        <end position="202"/>
    </location>
</feature>
<feature type="signal peptide" evidence="1">
    <location>
        <begin position="1"/>
        <end position="20"/>
    </location>
</feature>
<keyword evidence="1" id="KW-0732">Signal</keyword>
<comment type="caution">
    <text evidence="2">The sequence shown here is derived from an EMBL/GenBank/DDBJ whole genome shotgun (WGS) entry which is preliminary data.</text>
</comment>
<keyword evidence="3" id="KW-1185">Reference proteome</keyword>
<evidence type="ECO:0000313" key="2">
    <source>
        <dbReference type="EMBL" id="KAF7342397.1"/>
    </source>
</evidence>
<organism evidence="2 3">
    <name type="scientific">Mycena venus</name>
    <dbReference type="NCBI Taxonomy" id="2733690"/>
    <lineage>
        <taxon>Eukaryota</taxon>
        <taxon>Fungi</taxon>
        <taxon>Dikarya</taxon>
        <taxon>Basidiomycota</taxon>
        <taxon>Agaricomycotina</taxon>
        <taxon>Agaricomycetes</taxon>
        <taxon>Agaricomycetidae</taxon>
        <taxon>Agaricales</taxon>
        <taxon>Marasmiineae</taxon>
        <taxon>Mycenaceae</taxon>
        <taxon>Mycena</taxon>
    </lineage>
</organism>
<sequence length="202" mass="22081">MRPFPILIFLATTLFHQTYSTAIKKRTQAHCDGAVITDTFSIGDALVTLSTCPRRIKSKSMILAKASSVPRSDVELQVRQEDYCNSSLEAIGVQCVNSEPCTYIGADDENSVIKADCDFLTATLENTPDSVLVPFQGTTGVTYQTCEFILFNLASTPIQYSYWNLASVASSTYTNTYKNFGISTGECLAHSYGIDVAFSNNS</sequence>
<dbReference type="Proteomes" id="UP000620124">
    <property type="component" value="Unassembled WGS sequence"/>
</dbReference>
<proteinExistence type="predicted"/>
<protein>
    <submittedName>
        <fullName evidence="2">Uncharacterized protein</fullName>
    </submittedName>
</protein>
<evidence type="ECO:0000313" key="3">
    <source>
        <dbReference type="Proteomes" id="UP000620124"/>
    </source>
</evidence>
<dbReference type="AlphaFoldDB" id="A0A8H6XL11"/>
<name>A0A8H6XL11_9AGAR</name>
<reference evidence="2" key="1">
    <citation type="submission" date="2020-05" db="EMBL/GenBank/DDBJ databases">
        <title>Mycena genomes resolve the evolution of fungal bioluminescence.</title>
        <authorList>
            <person name="Tsai I.J."/>
        </authorList>
    </citation>
    <scope>NUCLEOTIDE SEQUENCE</scope>
    <source>
        <strain evidence="2">CCC161011</strain>
    </source>
</reference>